<dbReference type="SUPFAM" id="SSF47413">
    <property type="entry name" value="lambda repressor-like DNA-binding domains"/>
    <property type="match status" value="1"/>
</dbReference>
<dbReference type="Gene3D" id="1.10.260.40">
    <property type="entry name" value="lambda repressor-like DNA-binding domains"/>
    <property type="match status" value="1"/>
</dbReference>
<comment type="caution">
    <text evidence="2">The sequence shown here is derived from an EMBL/GenBank/DDBJ whole genome shotgun (WGS) entry which is preliminary data.</text>
</comment>
<evidence type="ECO:0000313" key="2">
    <source>
        <dbReference type="EMBL" id="MET7000288.1"/>
    </source>
</evidence>
<dbReference type="CDD" id="cd00093">
    <property type="entry name" value="HTH_XRE"/>
    <property type="match status" value="1"/>
</dbReference>
<reference evidence="2 3" key="1">
    <citation type="submission" date="2024-06" db="EMBL/GenBank/DDBJ databases">
        <title>Chitinophaga defluvii sp. nov., isolated from municipal sewage.</title>
        <authorList>
            <person name="Zhang L."/>
        </authorList>
    </citation>
    <scope>NUCLEOTIDE SEQUENCE [LARGE SCALE GENOMIC DNA]</scope>
    <source>
        <strain evidence="2 3">H8</strain>
    </source>
</reference>
<sequence>MRNRTKYNRIKAMLALKGKENGELAKHLEVSTFTISKWCTNTRQPSIVQLYQIAAYLNIPPRELLEPEQPGADESSSKI</sequence>
<evidence type="ECO:0000313" key="3">
    <source>
        <dbReference type="Proteomes" id="UP001549749"/>
    </source>
</evidence>
<organism evidence="2 3">
    <name type="scientific">Chitinophaga defluvii</name>
    <dbReference type="NCBI Taxonomy" id="3163343"/>
    <lineage>
        <taxon>Bacteria</taxon>
        <taxon>Pseudomonadati</taxon>
        <taxon>Bacteroidota</taxon>
        <taxon>Chitinophagia</taxon>
        <taxon>Chitinophagales</taxon>
        <taxon>Chitinophagaceae</taxon>
        <taxon>Chitinophaga</taxon>
    </lineage>
</organism>
<gene>
    <name evidence="2" type="ORF">ABR189_23045</name>
</gene>
<dbReference type="InterPro" id="IPR010982">
    <property type="entry name" value="Lambda_DNA-bd_dom_sf"/>
</dbReference>
<evidence type="ECO:0000259" key="1">
    <source>
        <dbReference type="PROSITE" id="PS50943"/>
    </source>
</evidence>
<accession>A0ABV2TB76</accession>
<dbReference type="PROSITE" id="PS50943">
    <property type="entry name" value="HTH_CROC1"/>
    <property type="match status" value="1"/>
</dbReference>
<dbReference type="InterPro" id="IPR001387">
    <property type="entry name" value="Cro/C1-type_HTH"/>
</dbReference>
<name>A0ABV2TB76_9BACT</name>
<dbReference type="RefSeq" id="WP_354662848.1">
    <property type="nucleotide sequence ID" value="NZ_JBEXAC010000002.1"/>
</dbReference>
<dbReference type="Proteomes" id="UP001549749">
    <property type="component" value="Unassembled WGS sequence"/>
</dbReference>
<proteinExistence type="predicted"/>
<feature type="domain" description="HTH cro/C1-type" evidence="1">
    <location>
        <begin position="23"/>
        <end position="64"/>
    </location>
</feature>
<keyword evidence="3" id="KW-1185">Reference proteome</keyword>
<protein>
    <submittedName>
        <fullName evidence="2">Helix-turn-helix transcriptional regulator</fullName>
    </submittedName>
</protein>
<dbReference type="SMART" id="SM00530">
    <property type="entry name" value="HTH_XRE"/>
    <property type="match status" value="1"/>
</dbReference>
<dbReference type="Pfam" id="PF01381">
    <property type="entry name" value="HTH_3"/>
    <property type="match status" value="1"/>
</dbReference>
<dbReference type="EMBL" id="JBEXAC010000002">
    <property type="protein sequence ID" value="MET7000288.1"/>
    <property type="molecule type" value="Genomic_DNA"/>
</dbReference>